<comment type="function">
    <text evidence="1">Probably involved in the defense reaction of plants against pathogens.</text>
</comment>
<dbReference type="PANTHER" id="PTHR10334">
    <property type="entry name" value="CYSTEINE-RICH SECRETORY PROTEIN-RELATED"/>
    <property type="match status" value="1"/>
</dbReference>
<dbReference type="InterPro" id="IPR002413">
    <property type="entry name" value="V5_allergen-like"/>
</dbReference>
<keyword evidence="5" id="KW-0568">Pathogenesis-related protein</keyword>
<dbReference type="OMA" id="WANSCVE"/>
<organism evidence="8">
    <name type="scientific">Nymphaea colorata</name>
    <name type="common">pocket water lily</name>
    <dbReference type="NCBI Taxonomy" id="210225"/>
    <lineage>
        <taxon>Eukaryota</taxon>
        <taxon>Viridiplantae</taxon>
        <taxon>Streptophyta</taxon>
        <taxon>Embryophyta</taxon>
        <taxon>Tracheophyta</taxon>
        <taxon>Spermatophyta</taxon>
        <taxon>Magnoliopsida</taxon>
        <taxon>Nymphaeales</taxon>
        <taxon>Nymphaeaceae</taxon>
        <taxon>Nymphaea</taxon>
    </lineage>
</organism>
<dbReference type="CDD" id="cd05381">
    <property type="entry name" value="CAP_PR-1"/>
    <property type="match status" value="1"/>
</dbReference>
<dbReference type="InterPro" id="IPR014044">
    <property type="entry name" value="CAP_dom"/>
</dbReference>
<dbReference type="PRINTS" id="PR00837">
    <property type="entry name" value="V5TPXLIKE"/>
</dbReference>
<reference evidence="8" key="1">
    <citation type="submission" date="2019-09" db="EMBL/GenBank/DDBJ databases">
        <authorList>
            <person name="Zhang L."/>
        </authorList>
    </citation>
    <scope>NUCLEOTIDE SEQUENCE</scope>
</reference>
<dbReference type="InterPro" id="IPR018244">
    <property type="entry name" value="Allrgn_V5/Tpx1_CS"/>
</dbReference>
<evidence type="ECO:0000256" key="3">
    <source>
        <dbReference type="ARBA" id="ARBA00022729"/>
    </source>
</evidence>
<evidence type="ECO:0000313" key="8">
    <source>
        <dbReference type="EMBL" id="VVV71027.1"/>
    </source>
</evidence>
<dbReference type="Gene3D" id="3.40.33.10">
    <property type="entry name" value="CAP"/>
    <property type="match status" value="1"/>
</dbReference>
<dbReference type="SMART" id="SM00198">
    <property type="entry name" value="SCP"/>
    <property type="match status" value="1"/>
</dbReference>
<evidence type="ECO:0000256" key="6">
    <source>
        <dbReference type="SAM" id="SignalP"/>
    </source>
</evidence>
<keyword evidence="4" id="KW-1015">Disulfide bond</keyword>
<feature type="domain" description="SCP" evidence="7">
    <location>
        <begin position="36"/>
        <end position="169"/>
    </location>
</feature>
<proteinExistence type="inferred from homology"/>
<evidence type="ECO:0000256" key="2">
    <source>
        <dbReference type="ARBA" id="ARBA00009923"/>
    </source>
</evidence>
<evidence type="ECO:0000256" key="1">
    <source>
        <dbReference type="ARBA" id="ARBA00003143"/>
    </source>
</evidence>
<evidence type="ECO:0000256" key="5">
    <source>
        <dbReference type="ARBA" id="ARBA00023265"/>
    </source>
</evidence>
<feature type="chain" id="PRO_5023926860" description="SCP domain-containing protein" evidence="6">
    <location>
        <begin position="26"/>
        <end position="173"/>
    </location>
</feature>
<dbReference type="PRINTS" id="PR00838">
    <property type="entry name" value="V5ALLERGEN"/>
</dbReference>
<dbReference type="Pfam" id="PF00188">
    <property type="entry name" value="CAP"/>
    <property type="match status" value="1"/>
</dbReference>
<feature type="signal peptide" evidence="6">
    <location>
        <begin position="1"/>
        <end position="25"/>
    </location>
</feature>
<protein>
    <recommendedName>
        <fullName evidence="7">SCP domain-containing protein</fullName>
    </recommendedName>
</protein>
<dbReference type="InterPro" id="IPR001283">
    <property type="entry name" value="CRISP-related"/>
</dbReference>
<dbReference type="OrthoDB" id="337038at2759"/>
<name>A0A5K0Y1B9_9MAGN</name>
<dbReference type="InterPro" id="IPR035940">
    <property type="entry name" value="CAP_sf"/>
</dbReference>
<dbReference type="PROSITE" id="PS01010">
    <property type="entry name" value="CRISP_2"/>
    <property type="match status" value="1"/>
</dbReference>
<dbReference type="SUPFAM" id="SSF55797">
    <property type="entry name" value="PR-1-like"/>
    <property type="match status" value="1"/>
</dbReference>
<dbReference type="PROSITE" id="PS01009">
    <property type="entry name" value="CRISP_1"/>
    <property type="match status" value="1"/>
</dbReference>
<dbReference type="GO" id="GO:0098542">
    <property type="term" value="P:defense response to other organism"/>
    <property type="evidence" value="ECO:0007669"/>
    <property type="project" value="UniProtKB-ARBA"/>
</dbReference>
<dbReference type="Gramene" id="NC11G0241130.1">
    <property type="protein sequence ID" value="NC11G0241130.1:cds"/>
    <property type="gene ID" value="NC11G0241130"/>
</dbReference>
<keyword evidence="5" id="KW-0611">Plant defense</keyword>
<dbReference type="EMBL" id="LR721776">
    <property type="protein sequence ID" value="VVV71027.1"/>
    <property type="molecule type" value="Genomic_DNA"/>
</dbReference>
<evidence type="ECO:0000259" key="7">
    <source>
        <dbReference type="SMART" id="SM00198"/>
    </source>
</evidence>
<sequence length="173" mass="19030">MGRPRLLLASTLIVLLAFSTRSARAQVWTNYPSYNDLASQFLIPQNQVRASVGEPPLVWDPTLAQYAAWYASQREGDCALQHSGGPYGENIFWGAGTGWNPADAVNNWASEAPDYDYNSNSCVDGRMCGHYTQIVWSSTTRVGCAKVVCDGEVGVFMTCNYDPPGNYVGERPY</sequence>
<comment type="similarity">
    <text evidence="2">Belongs to the CRISP family.</text>
</comment>
<dbReference type="GO" id="GO:0005576">
    <property type="term" value="C:extracellular region"/>
    <property type="evidence" value="ECO:0007669"/>
    <property type="project" value="InterPro"/>
</dbReference>
<accession>A0A5K0Y1B9</accession>
<keyword evidence="3 6" id="KW-0732">Signal</keyword>
<dbReference type="AlphaFoldDB" id="A0A5K0Y1B9"/>
<dbReference type="FunFam" id="3.40.33.10:FF:000006">
    <property type="entry name" value="Putative pathogenesis-related protein 1"/>
    <property type="match status" value="1"/>
</dbReference>
<evidence type="ECO:0000256" key="4">
    <source>
        <dbReference type="ARBA" id="ARBA00023157"/>
    </source>
</evidence>
<gene>
    <name evidence="8" type="ORF">NYM_LOCUS7153</name>
</gene>